<dbReference type="Proteomes" id="UP000824890">
    <property type="component" value="Unassembled WGS sequence"/>
</dbReference>
<evidence type="ECO:0000313" key="2">
    <source>
        <dbReference type="EMBL" id="KAH0860699.1"/>
    </source>
</evidence>
<dbReference type="Pfam" id="PF05340">
    <property type="entry name" value="DUF740"/>
    <property type="match status" value="1"/>
</dbReference>
<dbReference type="PANTHER" id="PTHR31659:SF0">
    <property type="entry name" value="EMB|CAB61945.1"/>
    <property type="match status" value="1"/>
</dbReference>
<keyword evidence="3" id="KW-1185">Reference proteome</keyword>
<accession>A0ABQ7XZ08</accession>
<evidence type="ECO:0000313" key="3">
    <source>
        <dbReference type="Proteomes" id="UP000824890"/>
    </source>
</evidence>
<dbReference type="PANTHER" id="PTHR31659">
    <property type="entry name" value="PROTEIN: UPF0503-LIKE PROTEIN, PUTATIVE (DUF740)-RELATED"/>
    <property type="match status" value="1"/>
</dbReference>
<organism evidence="2 3">
    <name type="scientific">Brassica napus</name>
    <name type="common">Rape</name>
    <dbReference type="NCBI Taxonomy" id="3708"/>
    <lineage>
        <taxon>Eukaryota</taxon>
        <taxon>Viridiplantae</taxon>
        <taxon>Streptophyta</taxon>
        <taxon>Embryophyta</taxon>
        <taxon>Tracheophyta</taxon>
        <taxon>Spermatophyta</taxon>
        <taxon>Magnoliopsida</taxon>
        <taxon>eudicotyledons</taxon>
        <taxon>Gunneridae</taxon>
        <taxon>Pentapetalae</taxon>
        <taxon>rosids</taxon>
        <taxon>malvids</taxon>
        <taxon>Brassicales</taxon>
        <taxon>Brassicaceae</taxon>
        <taxon>Brassiceae</taxon>
        <taxon>Brassica</taxon>
    </lineage>
</organism>
<feature type="non-terminal residue" evidence="2">
    <location>
        <position position="1"/>
    </location>
</feature>
<gene>
    <name evidence="2" type="ORF">HID58_088960</name>
</gene>
<proteinExistence type="predicted"/>
<protein>
    <submittedName>
        <fullName evidence="2">Uncharacterized protein</fullName>
    </submittedName>
</protein>
<name>A0ABQ7XZ08_BRANA</name>
<dbReference type="EMBL" id="JAGKQM010000019">
    <property type="protein sequence ID" value="KAH0860699.1"/>
    <property type="molecule type" value="Genomic_DNA"/>
</dbReference>
<sequence length="209" mass="23748">GRDYYLDSKRRKSYDRSSRHGLLEVDEVIAKLLPKSVGLFHGAKFLVTERELRDSNWYSIKNNKPKSLELASKDVVLLLASGEVKQDGFSLKKSRKKWVKGWNLWRLIQRTLLKLRRVAKGESNGDCKESCDGMFHGAYVVNGFEGGRRSCDGMFHGSITGGAETGRRKLSKDKQNHAKLGASYSPDSLKNGMVRFYLKESCDKQVREK</sequence>
<comment type="caution">
    <text evidence="2">The sequence shown here is derived from an EMBL/GenBank/DDBJ whole genome shotgun (WGS) entry which is preliminary data.</text>
</comment>
<evidence type="ECO:0000256" key="1">
    <source>
        <dbReference type="SAM" id="MobiDB-lite"/>
    </source>
</evidence>
<dbReference type="InterPro" id="IPR008004">
    <property type="entry name" value="OCTOPUS-like"/>
</dbReference>
<reference evidence="2 3" key="1">
    <citation type="submission" date="2021-05" db="EMBL/GenBank/DDBJ databases">
        <title>Genome Assembly of Synthetic Allotetraploid Brassica napus Reveals Homoeologous Exchanges between Subgenomes.</title>
        <authorList>
            <person name="Davis J.T."/>
        </authorList>
    </citation>
    <scope>NUCLEOTIDE SEQUENCE [LARGE SCALE GENOMIC DNA]</scope>
    <source>
        <strain evidence="3">cv. Da-Ae</strain>
        <tissue evidence="2">Seedling</tissue>
    </source>
</reference>
<feature type="region of interest" description="Disordered" evidence="1">
    <location>
        <begin position="163"/>
        <end position="184"/>
    </location>
</feature>